<evidence type="ECO:0000313" key="3">
    <source>
        <dbReference type="Proteomes" id="UP000002051"/>
    </source>
</evidence>
<dbReference type="EMBL" id="CM001218">
    <property type="protein sequence ID" value="KEH37188.1"/>
    <property type="molecule type" value="Genomic_DNA"/>
</dbReference>
<dbReference type="Proteomes" id="UP000002051">
    <property type="component" value="Chromosome 2"/>
</dbReference>
<reference evidence="1 3" key="1">
    <citation type="journal article" date="2011" name="Nature">
        <title>The Medicago genome provides insight into the evolution of rhizobial symbioses.</title>
        <authorList>
            <person name="Young N.D."/>
            <person name="Debelle F."/>
            <person name="Oldroyd G.E."/>
            <person name="Geurts R."/>
            <person name="Cannon S.B."/>
            <person name="Udvardi M.K."/>
            <person name="Benedito V.A."/>
            <person name="Mayer K.F."/>
            <person name="Gouzy J."/>
            <person name="Schoof H."/>
            <person name="Van de Peer Y."/>
            <person name="Proost S."/>
            <person name="Cook D.R."/>
            <person name="Meyers B.C."/>
            <person name="Spannagl M."/>
            <person name="Cheung F."/>
            <person name="De Mita S."/>
            <person name="Krishnakumar V."/>
            <person name="Gundlach H."/>
            <person name="Zhou S."/>
            <person name="Mudge J."/>
            <person name="Bharti A.K."/>
            <person name="Murray J.D."/>
            <person name="Naoumkina M.A."/>
            <person name="Rosen B."/>
            <person name="Silverstein K.A."/>
            <person name="Tang H."/>
            <person name="Rombauts S."/>
            <person name="Zhao P.X."/>
            <person name="Zhou P."/>
            <person name="Barbe V."/>
            <person name="Bardou P."/>
            <person name="Bechner M."/>
            <person name="Bellec A."/>
            <person name="Berger A."/>
            <person name="Berges H."/>
            <person name="Bidwell S."/>
            <person name="Bisseling T."/>
            <person name="Choisne N."/>
            <person name="Couloux A."/>
            <person name="Denny R."/>
            <person name="Deshpande S."/>
            <person name="Dai X."/>
            <person name="Doyle J.J."/>
            <person name="Dudez A.M."/>
            <person name="Farmer A.D."/>
            <person name="Fouteau S."/>
            <person name="Franken C."/>
            <person name="Gibelin C."/>
            <person name="Gish J."/>
            <person name="Goldstein S."/>
            <person name="Gonzalez A.J."/>
            <person name="Green P.J."/>
            <person name="Hallab A."/>
            <person name="Hartog M."/>
            <person name="Hua A."/>
            <person name="Humphray S.J."/>
            <person name="Jeong D.H."/>
            <person name="Jing Y."/>
            <person name="Jocker A."/>
            <person name="Kenton S.M."/>
            <person name="Kim D.J."/>
            <person name="Klee K."/>
            <person name="Lai H."/>
            <person name="Lang C."/>
            <person name="Lin S."/>
            <person name="Macmil S.L."/>
            <person name="Magdelenat G."/>
            <person name="Matthews L."/>
            <person name="McCorrison J."/>
            <person name="Monaghan E.L."/>
            <person name="Mun J.H."/>
            <person name="Najar F.Z."/>
            <person name="Nicholson C."/>
            <person name="Noirot C."/>
            <person name="O'Bleness M."/>
            <person name="Paule C.R."/>
            <person name="Poulain J."/>
            <person name="Prion F."/>
            <person name="Qin B."/>
            <person name="Qu C."/>
            <person name="Retzel E.F."/>
            <person name="Riddle C."/>
            <person name="Sallet E."/>
            <person name="Samain S."/>
            <person name="Samson N."/>
            <person name="Sanders I."/>
            <person name="Saurat O."/>
            <person name="Scarpelli C."/>
            <person name="Schiex T."/>
            <person name="Segurens B."/>
            <person name="Severin A.J."/>
            <person name="Sherrier D.J."/>
            <person name="Shi R."/>
            <person name="Sims S."/>
            <person name="Singer S.R."/>
            <person name="Sinharoy S."/>
            <person name="Sterck L."/>
            <person name="Viollet A."/>
            <person name="Wang B.B."/>
            <person name="Wang K."/>
            <person name="Wang M."/>
            <person name="Wang X."/>
            <person name="Warfsmann J."/>
            <person name="Weissenbach J."/>
            <person name="White D.D."/>
            <person name="White J.D."/>
            <person name="Wiley G.B."/>
            <person name="Wincker P."/>
            <person name="Xing Y."/>
            <person name="Yang L."/>
            <person name="Yao Z."/>
            <person name="Ying F."/>
            <person name="Zhai J."/>
            <person name="Zhou L."/>
            <person name="Zuber A."/>
            <person name="Denarie J."/>
            <person name="Dixon R.A."/>
            <person name="May G.D."/>
            <person name="Schwartz D.C."/>
            <person name="Rogers J."/>
            <person name="Quetier F."/>
            <person name="Town C.D."/>
            <person name="Roe B.A."/>
        </authorList>
    </citation>
    <scope>NUCLEOTIDE SEQUENCE [LARGE SCALE GENOMIC DNA]</scope>
    <source>
        <strain evidence="1">A17</strain>
        <strain evidence="2 3">cv. Jemalong A17</strain>
    </source>
</reference>
<proteinExistence type="predicted"/>
<accession>A0A072V746</accession>
<gene>
    <name evidence="1" type="ordered locus">MTR_2g435600</name>
</gene>
<dbReference type="HOGENOM" id="CLU_2708501_0_0_1"/>
<keyword evidence="3" id="KW-1185">Reference proteome</keyword>
<reference evidence="1 3" key="2">
    <citation type="journal article" date="2014" name="BMC Genomics">
        <title>An improved genome release (version Mt4.0) for the model legume Medicago truncatula.</title>
        <authorList>
            <person name="Tang H."/>
            <person name="Krishnakumar V."/>
            <person name="Bidwell S."/>
            <person name="Rosen B."/>
            <person name="Chan A."/>
            <person name="Zhou S."/>
            <person name="Gentzbittel L."/>
            <person name="Childs K.L."/>
            <person name="Yandell M."/>
            <person name="Gundlach H."/>
            <person name="Mayer K.F."/>
            <person name="Schwartz D.C."/>
            <person name="Town C.D."/>
        </authorList>
    </citation>
    <scope>GENOME REANNOTATION</scope>
    <source>
        <strain evidence="1">A17</strain>
        <strain evidence="2 3">cv. Jemalong A17</strain>
    </source>
</reference>
<dbReference type="EnsemblPlants" id="KEH37188">
    <property type="protein sequence ID" value="KEH37188"/>
    <property type="gene ID" value="MTR_2g435600"/>
</dbReference>
<protein>
    <submittedName>
        <fullName evidence="1 2">Uncharacterized protein</fullName>
    </submittedName>
</protein>
<dbReference type="AlphaFoldDB" id="A0A072V746"/>
<reference evidence="2" key="3">
    <citation type="submission" date="2015-04" db="UniProtKB">
        <authorList>
            <consortium name="EnsemblPlants"/>
        </authorList>
    </citation>
    <scope>IDENTIFICATION</scope>
    <source>
        <strain evidence="2">cv. Jemalong A17</strain>
    </source>
</reference>
<sequence>MANHTYWSHSDPYVWGLVNSKVYPSMNLRYLNTQSPSRYFYKRDALSASTLPRVEDNGFIRFNLFPSSNHLFP</sequence>
<name>A0A072V746_MEDTR</name>
<organism evidence="1 3">
    <name type="scientific">Medicago truncatula</name>
    <name type="common">Barrel medic</name>
    <name type="synonym">Medicago tribuloides</name>
    <dbReference type="NCBI Taxonomy" id="3880"/>
    <lineage>
        <taxon>Eukaryota</taxon>
        <taxon>Viridiplantae</taxon>
        <taxon>Streptophyta</taxon>
        <taxon>Embryophyta</taxon>
        <taxon>Tracheophyta</taxon>
        <taxon>Spermatophyta</taxon>
        <taxon>Magnoliopsida</taxon>
        <taxon>eudicotyledons</taxon>
        <taxon>Gunneridae</taxon>
        <taxon>Pentapetalae</taxon>
        <taxon>rosids</taxon>
        <taxon>fabids</taxon>
        <taxon>Fabales</taxon>
        <taxon>Fabaceae</taxon>
        <taxon>Papilionoideae</taxon>
        <taxon>50 kb inversion clade</taxon>
        <taxon>NPAAA clade</taxon>
        <taxon>Hologalegina</taxon>
        <taxon>IRL clade</taxon>
        <taxon>Trifolieae</taxon>
        <taxon>Medicago</taxon>
    </lineage>
</organism>
<evidence type="ECO:0000313" key="2">
    <source>
        <dbReference type="EnsemblPlants" id="KEH37188"/>
    </source>
</evidence>
<evidence type="ECO:0000313" key="1">
    <source>
        <dbReference type="EMBL" id="KEH37188.1"/>
    </source>
</evidence>